<dbReference type="Proteomes" id="UP000702544">
    <property type="component" value="Unassembled WGS sequence"/>
</dbReference>
<dbReference type="AlphaFoldDB" id="A0AAE5CCS2"/>
<dbReference type="Gene3D" id="1.10.10.10">
    <property type="entry name" value="Winged helix-like DNA-binding domain superfamily/Winged helix DNA-binding domain"/>
    <property type="match status" value="1"/>
</dbReference>
<feature type="compositionally biased region" description="Polar residues" evidence="1">
    <location>
        <begin position="585"/>
        <end position="598"/>
    </location>
</feature>
<dbReference type="SUPFAM" id="SSF69304">
    <property type="entry name" value="Tricorn protease N-terminal domain"/>
    <property type="match status" value="2"/>
</dbReference>
<feature type="region of interest" description="Disordered" evidence="1">
    <location>
        <begin position="575"/>
        <end position="599"/>
    </location>
</feature>
<name>A0AAE5CCS2_9BACT</name>
<dbReference type="InterPro" id="IPR005158">
    <property type="entry name" value="BTAD"/>
</dbReference>
<dbReference type="SMART" id="SM01043">
    <property type="entry name" value="BTAD"/>
    <property type="match status" value="1"/>
</dbReference>
<evidence type="ECO:0000256" key="1">
    <source>
        <dbReference type="SAM" id="MobiDB-lite"/>
    </source>
</evidence>
<dbReference type="Gene3D" id="2.120.10.30">
    <property type="entry name" value="TolB, C-terminal domain"/>
    <property type="match status" value="3"/>
</dbReference>
<dbReference type="Pfam" id="PF03704">
    <property type="entry name" value="BTAD"/>
    <property type="match status" value="1"/>
</dbReference>
<reference evidence="3 4" key="1">
    <citation type="submission" date="2020-01" db="EMBL/GenBank/DDBJ databases">
        <title>Genomes assembled from Gulf of Kutch pelagic sediment metagenomes.</title>
        <authorList>
            <person name="Chandrashekar M."/>
            <person name="Mahajan M.S."/>
            <person name="Dave K.J."/>
            <person name="Vatsa P."/>
            <person name="Nathani N.M."/>
        </authorList>
    </citation>
    <scope>NUCLEOTIDE SEQUENCE [LARGE SCALE GENOMIC DNA]</scope>
    <source>
        <strain evidence="3">KS3-K002</strain>
    </source>
</reference>
<evidence type="ECO:0000313" key="3">
    <source>
        <dbReference type="EMBL" id="NIR76353.1"/>
    </source>
</evidence>
<dbReference type="SUPFAM" id="SSF48452">
    <property type="entry name" value="TPR-like"/>
    <property type="match status" value="1"/>
</dbReference>
<dbReference type="Gene3D" id="1.25.40.10">
    <property type="entry name" value="Tetratricopeptide repeat domain"/>
    <property type="match status" value="1"/>
</dbReference>
<evidence type="ECO:0000259" key="2">
    <source>
        <dbReference type="SMART" id="SM01043"/>
    </source>
</evidence>
<dbReference type="InterPro" id="IPR051677">
    <property type="entry name" value="AfsR-DnrI-RedD_regulator"/>
</dbReference>
<evidence type="ECO:0000313" key="4">
    <source>
        <dbReference type="Proteomes" id="UP000702544"/>
    </source>
</evidence>
<dbReference type="EMBL" id="JAACAK010000122">
    <property type="protein sequence ID" value="NIR76353.1"/>
    <property type="molecule type" value="Genomic_DNA"/>
</dbReference>
<organism evidence="3 4">
    <name type="scientific">Candidatus Kutchimonas denitrificans</name>
    <dbReference type="NCBI Taxonomy" id="3056748"/>
    <lineage>
        <taxon>Bacteria</taxon>
        <taxon>Pseudomonadati</taxon>
        <taxon>Gemmatimonadota</taxon>
        <taxon>Gemmatimonadia</taxon>
        <taxon>Candidatus Palauibacterales</taxon>
        <taxon>Candidatus Palauibacteraceae</taxon>
        <taxon>Candidatus Kutchimonas</taxon>
    </lineage>
</organism>
<dbReference type="InterPro" id="IPR011659">
    <property type="entry name" value="WD40"/>
</dbReference>
<dbReference type="InterPro" id="IPR011042">
    <property type="entry name" value="6-blade_b-propeller_TolB-like"/>
</dbReference>
<gene>
    <name evidence="3" type="ORF">GWO12_14770</name>
</gene>
<dbReference type="Pfam" id="PF07676">
    <property type="entry name" value="PD40"/>
    <property type="match status" value="2"/>
</dbReference>
<proteinExistence type="predicted"/>
<dbReference type="InterPro" id="IPR011990">
    <property type="entry name" value="TPR-like_helical_dom_sf"/>
</dbReference>
<comment type="caution">
    <text evidence="3">The sequence shown here is derived from an EMBL/GenBank/DDBJ whole genome shotgun (WGS) entry which is preliminary data.</text>
</comment>
<accession>A0AAE5CCS2</accession>
<protein>
    <recommendedName>
        <fullName evidence="2">Bacterial transcriptional activator domain-containing protein</fullName>
    </recommendedName>
</protein>
<feature type="domain" description="Bacterial transcriptional activator" evidence="2">
    <location>
        <begin position="97"/>
        <end position="232"/>
    </location>
</feature>
<dbReference type="PANTHER" id="PTHR35807">
    <property type="entry name" value="TRANSCRIPTIONAL REGULATOR REDD-RELATED"/>
    <property type="match status" value="1"/>
</dbReference>
<sequence length="853" mass="92214">MYSLRLLGVVALEGPSGPVTGRATQRRRLALLALLGSAAEDGWTRDKLIGLLWPEKGNEQARHLLSDSLYVLRRELGEDAISASGEVLRLDSGVVWTDVAAFETAIRKGELNEAVSLYHGPFLDGFNLGDGAEHWVDAKRSRLALLHAKALETLAQQAEDANDTTSAVEWWQKLAVQEPYDSRIALRLMQSHVAAGNHGAALEHARVHGLLMQEKLGADPAPEVLAYAAKLRQQQERVAAADAIGERSAEARSGEARTVLSSTVVATLPAVRSTLRKPALSVAALTLAVIAAAAVLWLNRGPTGPAVRARFTQLTFSGNVIWAEISPDGELLAYVEDGKPSRLLVRDLTGERAIEIASFVYALDLRWSPDGSSLLFGYADTTRGWVTEVYPRLGGVPRVLPIATHHHAWSPDGSQIAQWNQSWPRRINPIVLTTLATGDTSWVSTPDSIEFLLNGNWSPDGSSIALLSLEPSVAKAKLWTVALDGSVWHQLVTETGGLSPPRWSRRGDAVYYLHGNELRKLRVTPEGERQSDPQVLEVGLDANTRAGLSLSADGRKLAFIKRGSRSNLWSLPVEKPEAGARPTPVQLTRGTASKSAPSLSPDGKWIAFTQYRNEGDVFVIPAGGGPPRRVTSSGEVMSAPAWSPDGRTLAYVADHQGTGKVRTVAFEGGVEHTYKDTHAAGDLVWAPGARILYRRPGNRNFHLLDPATEAVKRLVPSDSVGWTFSARYSPTADRVALLWNRVPAGVWIVSLRDSSQSLLLRRTGSQAQPPIGWSADGGSVYVMDAGSRDILRVPLAGGDPTVVATLPFEASGSGQLSIRCTATEREAGLTLLCTVSERMSDAWTIENFDPDIR</sequence>
<dbReference type="InterPro" id="IPR036388">
    <property type="entry name" value="WH-like_DNA-bd_sf"/>
</dbReference>